<feature type="compositionally biased region" description="Acidic residues" evidence="1">
    <location>
        <begin position="325"/>
        <end position="340"/>
    </location>
</feature>
<feature type="compositionally biased region" description="Acidic residues" evidence="1">
    <location>
        <begin position="153"/>
        <end position="162"/>
    </location>
</feature>
<dbReference type="STRING" id="342668.A0A1B8GGB0"/>
<sequence length="482" mass="54132">MDSIDPATPLTDAECEILREIYQEIYQDEDVTITRSTRRRRSPSPETDRPRRNLRPRLTRPSYIAPDPEEDDLYSNSSEDVPLTTTQPNQNTINQPTITSGTASPDVGPLPVSQTDGNVTIEPPTPSDTAPPIEPASPSGTSPMTSQIKTAAEEPDIDSEAEEERMILSAKAKVASLEQTYAKNRRVRERAAVFATKMSDIKDLQDALKGELVDLKMESDEVLQEVLERLNDPIVELKTSMAELFEPLEKREIKGSIDKKLQRRTKVPDGESEMKPVERNDRESDGASVSMSDKDNGEVDKTSIAEDDKSEDEDGDKSETMSDTKDDENDGSNDEDSEFTEGDRSVHSDFTFGDSDDNASDDGDGYKMYRRNKKISVSEDDGDDGEDYERKVDDFDLEDDFRGPHSDYEDHEDSDGDEGYQKYGDRSKKTSAFENDEDDDENYKSDESEDKPGSDDLNEYHGDTDEEDIHDVGTTRKLIRGY</sequence>
<evidence type="ECO:0000256" key="1">
    <source>
        <dbReference type="SAM" id="MobiDB-lite"/>
    </source>
</evidence>
<organism evidence="2 3">
    <name type="scientific">Pseudogymnoascus verrucosus</name>
    <dbReference type="NCBI Taxonomy" id="342668"/>
    <lineage>
        <taxon>Eukaryota</taxon>
        <taxon>Fungi</taxon>
        <taxon>Dikarya</taxon>
        <taxon>Ascomycota</taxon>
        <taxon>Pezizomycotina</taxon>
        <taxon>Leotiomycetes</taxon>
        <taxon>Thelebolales</taxon>
        <taxon>Thelebolaceae</taxon>
        <taxon>Pseudogymnoascus</taxon>
    </lineage>
</organism>
<feature type="region of interest" description="Disordered" evidence="1">
    <location>
        <begin position="246"/>
        <end position="482"/>
    </location>
</feature>
<proteinExistence type="predicted"/>
<name>A0A1B8GGB0_9PEZI</name>
<feature type="compositionally biased region" description="Acidic residues" evidence="1">
    <location>
        <begin position="378"/>
        <end position="387"/>
    </location>
</feature>
<dbReference type="Proteomes" id="UP000091956">
    <property type="component" value="Unassembled WGS sequence"/>
</dbReference>
<dbReference type="OrthoDB" id="3440381at2759"/>
<feature type="compositionally biased region" description="Basic and acidic residues" evidence="1">
    <location>
        <begin position="388"/>
        <end position="408"/>
    </location>
</feature>
<feature type="compositionally biased region" description="Low complexity" evidence="1">
    <location>
        <begin position="84"/>
        <end position="99"/>
    </location>
</feature>
<feature type="compositionally biased region" description="Polar residues" evidence="1">
    <location>
        <begin position="138"/>
        <end position="149"/>
    </location>
</feature>
<feature type="compositionally biased region" description="Basic and acidic residues" evidence="1">
    <location>
        <begin position="442"/>
        <end position="463"/>
    </location>
</feature>
<reference evidence="3" key="2">
    <citation type="journal article" date="2018" name="Nat. Commun.">
        <title>Extreme sensitivity to ultraviolet light in the fungal pathogen causing white-nose syndrome of bats.</title>
        <authorList>
            <person name="Palmer J.M."/>
            <person name="Drees K.P."/>
            <person name="Foster J.T."/>
            <person name="Lindner D.L."/>
        </authorList>
    </citation>
    <scope>NUCLEOTIDE SEQUENCE [LARGE SCALE GENOMIC DNA]</scope>
    <source>
        <strain evidence="3">UAMH 10579</strain>
    </source>
</reference>
<feature type="compositionally biased region" description="Basic and acidic residues" evidence="1">
    <location>
        <begin position="247"/>
        <end position="285"/>
    </location>
</feature>
<feature type="compositionally biased region" description="Basic and acidic residues" evidence="1">
    <location>
        <begin position="419"/>
        <end position="428"/>
    </location>
</feature>
<evidence type="ECO:0000313" key="2">
    <source>
        <dbReference type="EMBL" id="OBT94861.1"/>
    </source>
</evidence>
<keyword evidence="3" id="KW-1185">Reference proteome</keyword>
<feature type="compositionally biased region" description="Basic and acidic residues" evidence="1">
    <location>
        <begin position="292"/>
        <end position="307"/>
    </location>
</feature>
<feature type="compositionally biased region" description="Acidic residues" evidence="1">
    <location>
        <begin position="409"/>
        <end position="418"/>
    </location>
</feature>
<dbReference type="RefSeq" id="XP_018128594.1">
    <property type="nucleotide sequence ID" value="XM_018275784.1"/>
</dbReference>
<dbReference type="GeneID" id="28839718"/>
<reference evidence="2 3" key="1">
    <citation type="submission" date="2016-03" db="EMBL/GenBank/DDBJ databases">
        <title>Comparative genomics of Pseudogymnoascus destructans, the fungus causing white-nose syndrome of bats.</title>
        <authorList>
            <person name="Palmer J.M."/>
            <person name="Drees K.P."/>
            <person name="Foster J.T."/>
            <person name="Lindner D.L."/>
        </authorList>
    </citation>
    <scope>NUCLEOTIDE SEQUENCE [LARGE SCALE GENOMIC DNA]</scope>
    <source>
        <strain evidence="2 3">UAMH 10579</strain>
    </source>
</reference>
<accession>A0A1B8GGB0</accession>
<evidence type="ECO:0000313" key="3">
    <source>
        <dbReference type="Proteomes" id="UP000091956"/>
    </source>
</evidence>
<feature type="region of interest" description="Disordered" evidence="1">
    <location>
        <begin position="28"/>
        <end position="162"/>
    </location>
</feature>
<feature type="compositionally biased region" description="Acidic residues" evidence="1">
    <location>
        <begin position="354"/>
        <end position="363"/>
    </location>
</feature>
<gene>
    <name evidence="2" type="ORF">VE01_06332</name>
</gene>
<dbReference type="EMBL" id="KV460240">
    <property type="protein sequence ID" value="OBT94861.1"/>
    <property type="molecule type" value="Genomic_DNA"/>
</dbReference>
<protein>
    <submittedName>
        <fullName evidence="2">Uncharacterized protein</fullName>
    </submittedName>
</protein>
<dbReference type="AlphaFoldDB" id="A0A1B8GGB0"/>